<accession>A0A645B0P3</accession>
<organism evidence="1">
    <name type="scientific">bioreactor metagenome</name>
    <dbReference type="NCBI Taxonomy" id="1076179"/>
    <lineage>
        <taxon>unclassified sequences</taxon>
        <taxon>metagenomes</taxon>
        <taxon>ecological metagenomes</taxon>
    </lineage>
</organism>
<proteinExistence type="predicted"/>
<name>A0A645B0P3_9ZZZZ</name>
<protein>
    <submittedName>
        <fullName evidence="1">Uncharacterized protein</fullName>
    </submittedName>
</protein>
<comment type="caution">
    <text evidence="1">The sequence shown here is derived from an EMBL/GenBank/DDBJ whole genome shotgun (WGS) entry which is preliminary data.</text>
</comment>
<dbReference type="EMBL" id="VSSQ01016864">
    <property type="protein sequence ID" value="MPM58616.1"/>
    <property type="molecule type" value="Genomic_DNA"/>
</dbReference>
<dbReference type="AlphaFoldDB" id="A0A645B0P3"/>
<sequence>MLSYNVGTEVNQGQACLFFTSWVIPSVSPDDFYFSIWVNRTNAEGESINAADNFRNRECCNITDYVTFGLFAGNDTGQIAGFVHTAEIGSYIRSCFVAGAMQKSNIRIFLCYVDCWIHETKAGGKDDFVALRCELGDNTFSVSTGWYRFNEAGLYIRHIFFDILTA</sequence>
<evidence type="ECO:0000313" key="1">
    <source>
        <dbReference type="EMBL" id="MPM58616.1"/>
    </source>
</evidence>
<reference evidence="1" key="1">
    <citation type="submission" date="2019-08" db="EMBL/GenBank/DDBJ databases">
        <authorList>
            <person name="Kucharzyk K."/>
            <person name="Murdoch R.W."/>
            <person name="Higgins S."/>
            <person name="Loffler F."/>
        </authorList>
    </citation>
    <scope>NUCLEOTIDE SEQUENCE</scope>
</reference>
<gene>
    <name evidence="1" type="ORF">SDC9_105448</name>
</gene>